<dbReference type="EMBL" id="JNBS01001677">
    <property type="protein sequence ID" value="OQS01010.1"/>
    <property type="molecule type" value="Genomic_DNA"/>
</dbReference>
<keyword evidence="1" id="KW-0479">Metal-binding</keyword>
<dbReference type="InterPro" id="IPR052788">
    <property type="entry name" value="RING-type_E3_ligase_ATL"/>
</dbReference>
<evidence type="ECO:0000259" key="5">
    <source>
        <dbReference type="PROSITE" id="PS50089"/>
    </source>
</evidence>
<dbReference type="Pfam" id="PF13639">
    <property type="entry name" value="zf-RING_2"/>
    <property type="match status" value="1"/>
</dbReference>
<evidence type="ECO:0000313" key="6">
    <source>
        <dbReference type="EMBL" id="OQS01010.1"/>
    </source>
</evidence>
<dbReference type="GO" id="GO:0008270">
    <property type="term" value="F:zinc ion binding"/>
    <property type="evidence" value="ECO:0007669"/>
    <property type="project" value="UniProtKB-KW"/>
</dbReference>
<dbReference type="PANTHER" id="PTHR45798:SF97">
    <property type="entry name" value="ALCOHOL-SENSITIVE RING FINGER PROTEIN 1"/>
    <property type="match status" value="1"/>
</dbReference>
<evidence type="ECO:0000256" key="2">
    <source>
        <dbReference type="ARBA" id="ARBA00022771"/>
    </source>
</evidence>
<evidence type="ECO:0000256" key="1">
    <source>
        <dbReference type="ARBA" id="ARBA00022723"/>
    </source>
</evidence>
<evidence type="ECO:0000256" key="4">
    <source>
        <dbReference type="PROSITE-ProRule" id="PRU00175"/>
    </source>
</evidence>
<protein>
    <recommendedName>
        <fullName evidence="5">RING-type domain-containing protein</fullName>
    </recommendedName>
</protein>
<keyword evidence="7" id="KW-1185">Reference proteome</keyword>
<dbReference type="OrthoDB" id="4348522at2759"/>
<accession>A0A1V9ZT84</accession>
<feature type="domain" description="RING-type" evidence="5">
    <location>
        <begin position="185"/>
        <end position="231"/>
    </location>
</feature>
<dbReference type="AlphaFoldDB" id="A0A1V9ZT84"/>
<dbReference type="Gene3D" id="3.30.40.10">
    <property type="entry name" value="Zinc/RING finger domain, C3HC4 (zinc finger)"/>
    <property type="match status" value="1"/>
</dbReference>
<reference evidence="6 7" key="1">
    <citation type="journal article" date="2014" name="Genome Biol. Evol.">
        <title>The secreted proteins of Achlya hypogyna and Thraustotheca clavata identify the ancestral oomycete secretome and reveal gene acquisitions by horizontal gene transfer.</title>
        <authorList>
            <person name="Misner I."/>
            <person name="Blouin N."/>
            <person name="Leonard G."/>
            <person name="Richards T.A."/>
            <person name="Lane C.E."/>
        </authorList>
    </citation>
    <scope>NUCLEOTIDE SEQUENCE [LARGE SCALE GENOMIC DNA]</scope>
    <source>
        <strain evidence="6 7">ATCC 34112</strain>
    </source>
</reference>
<dbReference type="InterPro" id="IPR036871">
    <property type="entry name" value="PX_dom_sf"/>
</dbReference>
<evidence type="ECO:0000256" key="3">
    <source>
        <dbReference type="ARBA" id="ARBA00022833"/>
    </source>
</evidence>
<organism evidence="6 7">
    <name type="scientific">Thraustotheca clavata</name>
    <dbReference type="NCBI Taxonomy" id="74557"/>
    <lineage>
        <taxon>Eukaryota</taxon>
        <taxon>Sar</taxon>
        <taxon>Stramenopiles</taxon>
        <taxon>Oomycota</taxon>
        <taxon>Saprolegniomycetes</taxon>
        <taxon>Saprolegniales</taxon>
        <taxon>Achlyaceae</taxon>
        <taxon>Thraustotheca</taxon>
    </lineage>
</organism>
<keyword evidence="3" id="KW-0862">Zinc</keyword>
<gene>
    <name evidence="6" type="ORF">THRCLA_05797</name>
</gene>
<dbReference type="SMART" id="SM00184">
    <property type="entry name" value="RING"/>
    <property type="match status" value="1"/>
</dbReference>
<sequence>MTTYAPSPMNIGMNSPAGELLEPSRDVVVHTSIGTKQAGYAGKYVQYDMTLRCPLTKRKWIVSKRYSAVLDFRTALYGLFLLFKRAGGDLNDPLAIQMNVLLDIPFPPKRLDPEASWVIDERSQAFQIFFHELLMTKAHLCSLESEIAPFWAKFVKLVRFFLCVPSDMLTMNFERLQQEANDTECSICLVPFTKDDYHVPGVIIQTQCHHIFHQGCLAEWMESAITCPICRHRIEGITGIYM</sequence>
<dbReference type="STRING" id="74557.A0A1V9ZT84"/>
<proteinExistence type="predicted"/>
<dbReference type="InterPro" id="IPR001841">
    <property type="entry name" value="Znf_RING"/>
</dbReference>
<dbReference type="InterPro" id="IPR013083">
    <property type="entry name" value="Znf_RING/FYVE/PHD"/>
</dbReference>
<dbReference type="GO" id="GO:0035091">
    <property type="term" value="F:phosphatidylinositol binding"/>
    <property type="evidence" value="ECO:0007669"/>
    <property type="project" value="InterPro"/>
</dbReference>
<dbReference type="CDD" id="cd06093">
    <property type="entry name" value="PX_domain"/>
    <property type="match status" value="1"/>
</dbReference>
<comment type="caution">
    <text evidence="6">The sequence shown here is derived from an EMBL/GenBank/DDBJ whole genome shotgun (WGS) entry which is preliminary data.</text>
</comment>
<dbReference type="Proteomes" id="UP000243217">
    <property type="component" value="Unassembled WGS sequence"/>
</dbReference>
<dbReference type="PANTHER" id="PTHR45798">
    <property type="entry name" value="RING-H2 FINGER PROTEIN ATL61-RELATED-RELATED"/>
    <property type="match status" value="1"/>
</dbReference>
<keyword evidence="2 4" id="KW-0863">Zinc-finger</keyword>
<evidence type="ECO:0000313" key="7">
    <source>
        <dbReference type="Proteomes" id="UP000243217"/>
    </source>
</evidence>
<dbReference type="PROSITE" id="PS50089">
    <property type="entry name" value="ZF_RING_2"/>
    <property type="match status" value="1"/>
</dbReference>
<dbReference type="Gene3D" id="3.30.1520.10">
    <property type="entry name" value="Phox-like domain"/>
    <property type="match status" value="1"/>
</dbReference>
<dbReference type="SUPFAM" id="SSF57850">
    <property type="entry name" value="RING/U-box"/>
    <property type="match status" value="1"/>
</dbReference>
<dbReference type="SUPFAM" id="SSF64268">
    <property type="entry name" value="PX domain"/>
    <property type="match status" value="1"/>
</dbReference>
<name>A0A1V9ZT84_9STRA</name>